<dbReference type="GeneID" id="90983286"/>
<evidence type="ECO:0000313" key="5">
    <source>
        <dbReference type="EMBL" id="KEJ92709.1"/>
    </source>
</evidence>
<dbReference type="InterPro" id="IPR036059">
    <property type="entry name" value="TldD/PmbA_sf"/>
</dbReference>
<evidence type="ECO:0000259" key="4">
    <source>
        <dbReference type="Pfam" id="PF19290"/>
    </source>
</evidence>
<dbReference type="Proteomes" id="UP000027665">
    <property type="component" value="Unassembled WGS sequence"/>
</dbReference>
<evidence type="ECO:0000256" key="1">
    <source>
        <dbReference type="ARBA" id="ARBA00005836"/>
    </source>
</evidence>
<dbReference type="Gene3D" id="3.30.2290.10">
    <property type="entry name" value="PmbA/TldD superfamily"/>
    <property type="match status" value="1"/>
</dbReference>
<dbReference type="STRING" id="2754.EH55_02820"/>
<dbReference type="Pfam" id="PF19290">
    <property type="entry name" value="PmbA_TldD_2nd"/>
    <property type="match status" value="1"/>
</dbReference>
<proteinExistence type="inferred from homology"/>
<organism evidence="5 6">
    <name type="scientific">Synergistes jonesii</name>
    <dbReference type="NCBI Taxonomy" id="2754"/>
    <lineage>
        <taxon>Bacteria</taxon>
        <taxon>Thermotogati</taxon>
        <taxon>Synergistota</taxon>
        <taxon>Synergistia</taxon>
        <taxon>Synergistales</taxon>
        <taxon>Synergistaceae</taxon>
        <taxon>Synergistes</taxon>
    </lineage>
</organism>
<evidence type="ECO:0000259" key="2">
    <source>
        <dbReference type="Pfam" id="PF01523"/>
    </source>
</evidence>
<evidence type="ECO:0000259" key="3">
    <source>
        <dbReference type="Pfam" id="PF19289"/>
    </source>
</evidence>
<dbReference type="InterPro" id="IPR047657">
    <property type="entry name" value="PmbA"/>
</dbReference>
<dbReference type="RefSeq" id="WP_037975402.1">
    <property type="nucleotide sequence ID" value="NZ_JMKI01000021.1"/>
</dbReference>
<dbReference type="OrthoDB" id="9803213at2"/>
<dbReference type="AlphaFoldDB" id="A0A073ISE4"/>
<gene>
    <name evidence="5" type="ORF">EH55_02820</name>
</gene>
<name>A0A073ISE4_9BACT</name>
<feature type="domain" description="Metalloprotease TldD/E N-terminal" evidence="2">
    <location>
        <begin position="29"/>
        <end position="94"/>
    </location>
</feature>
<dbReference type="GO" id="GO:0006508">
    <property type="term" value="P:proteolysis"/>
    <property type="evidence" value="ECO:0007669"/>
    <property type="project" value="InterPro"/>
</dbReference>
<feature type="domain" description="Metalloprotease TldD/E C-terminal" evidence="3">
    <location>
        <begin position="235"/>
        <end position="452"/>
    </location>
</feature>
<dbReference type="EMBL" id="JMKI01000021">
    <property type="protein sequence ID" value="KEJ92709.1"/>
    <property type="molecule type" value="Genomic_DNA"/>
</dbReference>
<dbReference type="PANTHER" id="PTHR43421">
    <property type="entry name" value="METALLOPROTEASE PMBA"/>
    <property type="match status" value="1"/>
</dbReference>
<comment type="similarity">
    <text evidence="1">Belongs to the peptidase U62 family.</text>
</comment>
<dbReference type="GO" id="GO:0008237">
    <property type="term" value="F:metallopeptidase activity"/>
    <property type="evidence" value="ECO:0007669"/>
    <property type="project" value="InterPro"/>
</dbReference>
<keyword evidence="6" id="KW-1185">Reference proteome</keyword>
<dbReference type="SUPFAM" id="SSF111283">
    <property type="entry name" value="Putative modulator of DNA gyrase, PmbA/TldD"/>
    <property type="match status" value="1"/>
</dbReference>
<dbReference type="PANTHER" id="PTHR43421:SF1">
    <property type="entry name" value="METALLOPROTEASE PMBA"/>
    <property type="match status" value="1"/>
</dbReference>
<dbReference type="InterPro" id="IPR045569">
    <property type="entry name" value="Metalloprtase-TldD/E_C"/>
</dbReference>
<dbReference type="InterPro" id="IPR002510">
    <property type="entry name" value="Metalloprtase-TldD/E_N"/>
</dbReference>
<feature type="domain" description="Metalloprotease TldD/E central" evidence="4">
    <location>
        <begin position="124"/>
        <end position="227"/>
    </location>
</feature>
<sequence length="453" mass="47574">MSGFPARGEAEALAEYALDRALKGGAGGADVIYCASRGNTLSLLDGEIEECASGSAAGIGVRTIISDGRQGIAYGSRLDKASVGSLVEWSLHNARASESDEGVTLYEGPLVSDPELDAEDLSIRAISREERMSRCLEMTRVAREADPRVKSVREAYWRDGWGESFFATTKGLSGWESSSSAACGVLVLAAGGEYTEEGGYGIEALRMDEFDVERIAKRAVKDTVAALGGEPLPTASYTVMIEPEAAASLAEAIGRLFCASDVQKGRSMMRGRLGEAVASPCVSLTDDGRIPWRQGTSSWDYEGVPTGRTELIKGGTANAFLYNLQCAAKDGVLSTGNCSRGMSSLPDVGTTNLILEPGGESPEALRSRIANGLYITEFMGLHTMDPVSGDFSLGAKGLRIENGNLTVPVSGVTIASNLSDFMKKITAVASDLTFSGSVAAPTMVVENVVIAGK</sequence>
<dbReference type="eggNOG" id="COG0312">
    <property type="taxonomic scope" value="Bacteria"/>
</dbReference>
<reference evidence="5 6" key="1">
    <citation type="submission" date="2014-04" db="EMBL/GenBank/DDBJ databases">
        <title>Draft Genome Sequence of Synergistes jonesii.</title>
        <authorList>
            <person name="Coil D.A."/>
            <person name="Eisen J.A."/>
            <person name="Holland-Moritz H.E."/>
        </authorList>
    </citation>
    <scope>NUCLEOTIDE SEQUENCE [LARGE SCALE GENOMIC DNA]</scope>
    <source>
        <strain evidence="5 6">78-1</strain>
    </source>
</reference>
<evidence type="ECO:0000313" key="6">
    <source>
        <dbReference type="Proteomes" id="UP000027665"/>
    </source>
</evidence>
<dbReference type="Pfam" id="PF19289">
    <property type="entry name" value="PmbA_TldD_3rd"/>
    <property type="match status" value="1"/>
</dbReference>
<comment type="caution">
    <text evidence="5">The sequence shown here is derived from an EMBL/GenBank/DDBJ whole genome shotgun (WGS) entry which is preliminary data.</text>
</comment>
<dbReference type="InterPro" id="IPR035068">
    <property type="entry name" value="TldD/PmbA_N"/>
</dbReference>
<dbReference type="InterPro" id="IPR045570">
    <property type="entry name" value="Metalloprtase-TldD/E_cen_dom"/>
</dbReference>
<dbReference type="GO" id="GO:0005829">
    <property type="term" value="C:cytosol"/>
    <property type="evidence" value="ECO:0007669"/>
    <property type="project" value="TreeGrafter"/>
</dbReference>
<dbReference type="Pfam" id="PF01523">
    <property type="entry name" value="PmbA_TldD_1st"/>
    <property type="match status" value="1"/>
</dbReference>
<dbReference type="PATRIC" id="fig|2754.20.peg.716"/>
<protein>
    <submittedName>
        <fullName evidence="5">Peptidase U62</fullName>
    </submittedName>
</protein>
<accession>A0A073ISE4</accession>